<organism evidence="2 3">
    <name type="scientific">Nitrosomonas oligotropha</name>
    <dbReference type="NCBI Taxonomy" id="42354"/>
    <lineage>
        <taxon>Bacteria</taxon>
        <taxon>Pseudomonadati</taxon>
        <taxon>Pseudomonadota</taxon>
        <taxon>Betaproteobacteria</taxon>
        <taxon>Nitrosomonadales</taxon>
        <taxon>Nitrosomonadaceae</taxon>
        <taxon>Nitrosomonas</taxon>
    </lineage>
</organism>
<keyword evidence="2" id="KW-0255">Endonuclease</keyword>
<reference evidence="3" key="1">
    <citation type="submission" date="2016-10" db="EMBL/GenBank/DDBJ databases">
        <authorList>
            <person name="Varghese N."/>
            <person name="Submissions S."/>
        </authorList>
    </citation>
    <scope>NUCLEOTIDE SEQUENCE [LARGE SCALE GENOMIC DNA]</scope>
    <source>
        <strain evidence="3">Nm76</strain>
    </source>
</reference>
<dbReference type="PANTHER" id="PTHR42834">
    <property type="entry name" value="ENDONUCLEASE/EXONUCLEASE/PHOSPHATASE FAMILY PROTEIN (AFU_ORTHOLOGUE AFUA_3G09210)"/>
    <property type="match status" value="1"/>
</dbReference>
<keyword evidence="2" id="KW-0540">Nuclease</keyword>
<evidence type="ECO:0000259" key="1">
    <source>
        <dbReference type="Pfam" id="PF03372"/>
    </source>
</evidence>
<dbReference type="OrthoDB" id="5294090at2"/>
<dbReference type="InterPro" id="IPR005135">
    <property type="entry name" value="Endo/exonuclease/phosphatase"/>
</dbReference>
<protein>
    <submittedName>
        <fullName evidence="2">Metal-dependent hydrolase, endonuclease/exonuclease/phosphatase family</fullName>
    </submittedName>
</protein>
<gene>
    <name evidence="2" type="ORF">SAMN05216333_1546</name>
</gene>
<feature type="domain" description="Endonuclease/exonuclease/phosphatase" evidence="1">
    <location>
        <begin position="123"/>
        <end position="355"/>
    </location>
</feature>
<keyword evidence="2" id="KW-0378">Hydrolase</keyword>
<keyword evidence="3" id="KW-1185">Reference proteome</keyword>
<evidence type="ECO:0000313" key="3">
    <source>
        <dbReference type="Proteomes" id="UP000198814"/>
    </source>
</evidence>
<dbReference type="GO" id="GO:0004527">
    <property type="term" value="F:exonuclease activity"/>
    <property type="evidence" value="ECO:0007669"/>
    <property type="project" value="UniProtKB-KW"/>
</dbReference>
<dbReference type="RefSeq" id="WP_090322780.1">
    <property type="nucleotide sequence ID" value="NZ_FNOE01000055.1"/>
</dbReference>
<dbReference type="Proteomes" id="UP000198814">
    <property type="component" value="Unassembled WGS sequence"/>
</dbReference>
<proteinExistence type="predicted"/>
<dbReference type="EMBL" id="FODO01000054">
    <property type="protein sequence ID" value="SEP13898.1"/>
    <property type="molecule type" value="Genomic_DNA"/>
</dbReference>
<dbReference type="PANTHER" id="PTHR42834:SF1">
    <property type="entry name" value="ENDONUCLEASE_EXONUCLEASE_PHOSPHATASE FAMILY PROTEIN (AFU_ORTHOLOGUE AFUA_3G09210)"/>
    <property type="match status" value="1"/>
</dbReference>
<dbReference type="InterPro" id="IPR036691">
    <property type="entry name" value="Endo/exonu/phosph_ase_sf"/>
</dbReference>
<evidence type="ECO:0000313" key="2">
    <source>
        <dbReference type="EMBL" id="SEP13898.1"/>
    </source>
</evidence>
<accession>A0A1H8VGA8</accession>
<dbReference type="GO" id="GO:0004519">
    <property type="term" value="F:endonuclease activity"/>
    <property type="evidence" value="ECO:0007669"/>
    <property type="project" value="UniProtKB-KW"/>
</dbReference>
<sequence>MPIRIASYNLENLFTRPSAMVTGGADGQQAIDDHALANQIVVKQEYSDSDKEKLVELDKRYHFSALNPPDNALVVLNKVRGHLFHRADDGTITVVANGRGEWTGWFELRRDDVSWEAILNTGRVIDAVRPDILICVEVENRPTLQRFNDQVLSSILGGRYPHVMVIDGNDTRGIDAGLLSRYPIVSIRSHVDDEYEGKPVFSRDCPEYVVNLPSDKQLVVCPNHFKSKRGGDNAQAQARRRAQGIRAAEIARTAQQQITPLVIVAGDLNDTPDSDAVAPLLKDDWSDIQSHPNYPTDRPGTYGTGTASNKIDYIIMSSALKDVLVDVGIERRGTYHPRLWRSFEGITATTEASDHHCIWADFNI</sequence>
<dbReference type="Gene3D" id="3.60.10.10">
    <property type="entry name" value="Endonuclease/exonuclease/phosphatase"/>
    <property type="match status" value="1"/>
</dbReference>
<name>A0A1H8VGA8_9PROT</name>
<dbReference type="AlphaFoldDB" id="A0A1H8VGA8"/>
<dbReference type="STRING" id="42354.SAMN05216333_1546"/>
<dbReference type="SUPFAM" id="SSF56219">
    <property type="entry name" value="DNase I-like"/>
    <property type="match status" value="1"/>
</dbReference>
<dbReference type="Pfam" id="PF03372">
    <property type="entry name" value="Exo_endo_phos"/>
    <property type="match status" value="1"/>
</dbReference>
<keyword evidence="2" id="KW-0269">Exonuclease</keyword>